<evidence type="ECO:0000259" key="7">
    <source>
        <dbReference type="PROSITE" id="PS50103"/>
    </source>
</evidence>
<dbReference type="PANTHER" id="PTHR12547">
    <property type="entry name" value="CCCH ZINC FINGER/TIS11-RELATED"/>
    <property type="match status" value="1"/>
</dbReference>
<feature type="zinc finger region" description="C3H1-type" evidence="5">
    <location>
        <begin position="90"/>
        <end position="117"/>
    </location>
</feature>
<feature type="domain" description="C3H1-type" evidence="7">
    <location>
        <begin position="90"/>
        <end position="117"/>
    </location>
</feature>
<dbReference type="InParanoid" id="C5LYW5"/>
<dbReference type="PROSITE" id="PS50103">
    <property type="entry name" value="ZF_C3H1"/>
    <property type="match status" value="1"/>
</dbReference>
<reference evidence="8 9" key="1">
    <citation type="submission" date="2008-07" db="EMBL/GenBank/DDBJ databases">
        <authorList>
            <person name="El-Sayed N."/>
            <person name="Caler E."/>
            <person name="Inman J."/>
            <person name="Amedeo P."/>
            <person name="Hass B."/>
            <person name="Wortman J."/>
        </authorList>
    </citation>
    <scope>NUCLEOTIDE SEQUENCE [LARGE SCALE GENOMIC DNA]</scope>
    <source>
        <strain evidence="9">ATCC 50983 / TXsc</strain>
    </source>
</reference>
<evidence type="ECO:0000256" key="6">
    <source>
        <dbReference type="SAM" id="MobiDB-lite"/>
    </source>
</evidence>
<dbReference type="EMBL" id="GG686838">
    <property type="protein sequence ID" value="EEQ97974.1"/>
    <property type="molecule type" value="Genomic_DNA"/>
</dbReference>
<dbReference type="GO" id="GO:0008270">
    <property type="term" value="F:zinc ion binding"/>
    <property type="evidence" value="ECO:0007669"/>
    <property type="project" value="UniProtKB-KW"/>
</dbReference>
<dbReference type="GO" id="GO:0003729">
    <property type="term" value="F:mRNA binding"/>
    <property type="evidence" value="ECO:0007669"/>
    <property type="project" value="InterPro"/>
</dbReference>
<protein>
    <recommendedName>
        <fullName evidence="7">C3H1-type domain-containing protein</fullName>
    </recommendedName>
</protein>
<evidence type="ECO:0000256" key="2">
    <source>
        <dbReference type="ARBA" id="ARBA00022737"/>
    </source>
</evidence>
<sequence>MTSPTSNKSINITSRESTTSTSPTGSSSTRSAHSSAASSPRPRRGANGKSRSPVARKPQNNGDERLPSTVGSPSSSNNSGGEINNMKVQLYKTKVCRHYMRGSCRYGSRCTFAHQLSELGARPDFYKTKMCARRNCKDANCQYAHSPEELRSPFGNSSPQVCLGALDGSCNDPNCKLSHNKTQAQESILAGALELSRQGRLGQNQHTQQQQQMNGVPAASLQRNNNSNRLASPVSSSLPAAADSMAIPSWSVPSLMQSVPSGLPAHAPTSHSSPLLSTSKTRSVQGQQQASPTVTLDGGNGQVNNQQPDLTDPSLLKALETLLAVNDQQSAFSESHSGTMPNSYTPYGSNTTDASLLPGNWPDFPLAGSESASYYPSTAVYGTSQKASDSLLGSATNQETM</sequence>
<name>C5LYW5_PERM5</name>
<dbReference type="GeneID" id="9037884"/>
<evidence type="ECO:0000256" key="4">
    <source>
        <dbReference type="ARBA" id="ARBA00022833"/>
    </source>
</evidence>
<feature type="compositionally biased region" description="Low complexity" evidence="6">
    <location>
        <begin position="13"/>
        <end position="40"/>
    </location>
</feature>
<dbReference type="Proteomes" id="UP000007800">
    <property type="component" value="Unassembled WGS sequence"/>
</dbReference>
<keyword evidence="1 5" id="KW-0479">Metal-binding</keyword>
<feature type="compositionally biased region" description="Low complexity" evidence="6">
    <location>
        <begin position="203"/>
        <end position="212"/>
    </location>
</feature>
<gene>
    <name evidence="8" type="ORF">Pmar_PMAR016038</name>
</gene>
<dbReference type="RefSeq" id="XP_002765257.1">
    <property type="nucleotide sequence ID" value="XM_002765211.1"/>
</dbReference>
<keyword evidence="2" id="KW-0677">Repeat</keyword>
<evidence type="ECO:0000313" key="8">
    <source>
        <dbReference type="EMBL" id="EEQ97974.1"/>
    </source>
</evidence>
<dbReference type="PANTHER" id="PTHR12547:SF18">
    <property type="entry name" value="PROTEIN TIS11"/>
    <property type="match status" value="1"/>
</dbReference>
<dbReference type="InterPro" id="IPR045877">
    <property type="entry name" value="ZFP36-like"/>
</dbReference>
<feature type="region of interest" description="Disordered" evidence="6">
    <location>
        <begin position="200"/>
        <end position="236"/>
    </location>
</feature>
<dbReference type="Pfam" id="PF00642">
    <property type="entry name" value="zf-CCCH"/>
    <property type="match status" value="1"/>
</dbReference>
<dbReference type="InterPro" id="IPR000571">
    <property type="entry name" value="Znf_CCCH"/>
</dbReference>
<evidence type="ECO:0000256" key="1">
    <source>
        <dbReference type="ARBA" id="ARBA00022723"/>
    </source>
</evidence>
<evidence type="ECO:0000313" key="9">
    <source>
        <dbReference type="Proteomes" id="UP000007800"/>
    </source>
</evidence>
<dbReference type="Gene3D" id="4.10.1000.10">
    <property type="entry name" value="Zinc finger, CCCH-type"/>
    <property type="match status" value="1"/>
</dbReference>
<dbReference type="SMART" id="SM00356">
    <property type="entry name" value="ZnF_C3H1"/>
    <property type="match status" value="3"/>
</dbReference>
<proteinExistence type="predicted"/>
<accession>C5LYW5</accession>
<dbReference type="OrthoDB" id="410307at2759"/>
<keyword evidence="3 5" id="KW-0863">Zinc-finger</keyword>
<keyword evidence="9" id="KW-1185">Reference proteome</keyword>
<evidence type="ECO:0000256" key="5">
    <source>
        <dbReference type="PROSITE-ProRule" id="PRU00723"/>
    </source>
</evidence>
<organism evidence="9">
    <name type="scientific">Perkinsus marinus (strain ATCC 50983 / TXsc)</name>
    <dbReference type="NCBI Taxonomy" id="423536"/>
    <lineage>
        <taxon>Eukaryota</taxon>
        <taxon>Sar</taxon>
        <taxon>Alveolata</taxon>
        <taxon>Perkinsozoa</taxon>
        <taxon>Perkinsea</taxon>
        <taxon>Perkinsida</taxon>
        <taxon>Perkinsidae</taxon>
        <taxon>Perkinsus</taxon>
    </lineage>
</organism>
<evidence type="ECO:0000256" key="3">
    <source>
        <dbReference type="ARBA" id="ARBA00022771"/>
    </source>
</evidence>
<keyword evidence="4 5" id="KW-0862">Zinc</keyword>
<dbReference type="InterPro" id="IPR036855">
    <property type="entry name" value="Znf_CCCH_sf"/>
</dbReference>
<feature type="region of interest" description="Disordered" evidence="6">
    <location>
        <begin position="259"/>
        <end position="311"/>
    </location>
</feature>
<dbReference type="AlphaFoldDB" id="C5LYW5"/>
<feature type="compositionally biased region" description="Polar residues" evidence="6">
    <location>
        <begin position="280"/>
        <end position="294"/>
    </location>
</feature>
<dbReference type="OMA" id="QKSNGCE"/>
<feature type="compositionally biased region" description="Polar residues" evidence="6">
    <location>
        <begin position="1"/>
        <end position="12"/>
    </location>
</feature>
<feature type="compositionally biased region" description="Low complexity" evidence="6">
    <location>
        <begin position="68"/>
        <end position="84"/>
    </location>
</feature>
<dbReference type="SUPFAM" id="SSF90229">
    <property type="entry name" value="CCCH zinc finger"/>
    <property type="match status" value="1"/>
</dbReference>
<feature type="region of interest" description="Disordered" evidence="6">
    <location>
        <begin position="1"/>
        <end position="84"/>
    </location>
</feature>
<feature type="compositionally biased region" description="Low complexity" evidence="6">
    <location>
        <begin position="266"/>
        <end position="279"/>
    </location>
</feature>
<dbReference type="Gene3D" id="3.30.1370.210">
    <property type="match status" value="1"/>
</dbReference>